<evidence type="ECO:0000313" key="5">
    <source>
        <dbReference type="EMBL" id="CAD8892015.1"/>
    </source>
</evidence>
<evidence type="ECO:0000313" key="6">
    <source>
        <dbReference type="EMBL" id="CAD8892016.1"/>
    </source>
</evidence>
<dbReference type="InterPro" id="IPR036568">
    <property type="entry name" value="GGCT-like_sf"/>
</dbReference>
<dbReference type="PANTHER" id="PTHR31544:SF2">
    <property type="entry name" value="AIG2-LIKE PROTEIN D"/>
    <property type="match status" value="1"/>
</dbReference>
<dbReference type="EMBL" id="HBFR01026680">
    <property type="protein sequence ID" value="CAD8892016.1"/>
    <property type="molecule type" value="Transcribed_RNA"/>
</dbReference>
<dbReference type="EMBL" id="HBFR01026679">
    <property type="protein sequence ID" value="CAD8892015.1"/>
    <property type="molecule type" value="Transcribed_RNA"/>
</dbReference>
<evidence type="ECO:0000256" key="2">
    <source>
        <dbReference type="ARBA" id="ARBA00022679"/>
    </source>
</evidence>
<dbReference type="CDD" id="cd06661">
    <property type="entry name" value="GGCT_like"/>
    <property type="match status" value="1"/>
</dbReference>
<dbReference type="Pfam" id="PF06094">
    <property type="entry name" value="GGACT"/>
    <property type="match status" value="1"/>
</dbReference>
<dbReference type="AlphaFoldDB" id="A0A6U5II36"/>
<keyword evidence="2" id="KW-0808">Transferase</keyword>
<dbReference type="EMBL" id="HBFR01026681">
    <property type="protein sequence ID" value="CAD8892017.1"/>
    <property type="molecule type" value="Transcribed_RNA"/>
</dbReference>
<dbReference type="GO" id="GO:0016740">
    <property type="term" value="F:transferase activity"/>
    <property type="evidence" value="ECO:0007669"/>
    <property type="project" value="UniProtKB-KW"/>
</dbReference>
<reference evidence="6" key="1">
    <citation type="submission" date="2021-01" db="EMBL/GenBank/DDBJ databases">
        <authorList>
            <person name="Corre E."/>
            <person name="Pelletier E."/>
            <person name="Niang G."/>
            <person name="Scheremetjew M."/>
            <person name="Finn R."/>
            <person name="Kale V."/>
            <person name="Holt S."/>
            <person name="Cochrane G."/>
            <person name="Meng A."/>
            <person name="Brown T."/>
            <person name="Cohen L."/>
        </authorList>
    </citation>
    <scope>NUCLEOTIDE SEQUENCE</scope>
    <source>
        <strain evidence="6">308</strain>
    </source>
</reference>
<proteinExistence type="inferred from homology"/>
<comment type="similarity">
    <text evidence="1">Belongs to the gamma-glutamylcyclotransferase family.</text>
</comment>
<dbReference type="SUPFAM" id="SSF110857">
    <property type="entry name" value="Gamma-glutamyl cyclotransferase-like"/>
    <property type="match status" value="1"/>
</dbReference>
<dbReference type="PANTHER" id="PTHR31544">
    <property type="entry name" value="AIG2-LIKE PROTEIN D"/>
    <property type="match status" value="1"/>
</dbReference>
<dbReference type="InterPro" id="IPR013024">
    <property type="entry name" value="GGCT-like"/>
</dbReference>
<sequence length="198" mass="22285">MVLIPSPPLAVYGTLLSPNLLRSLLGRLPPVTAGILLPDHRPDPNKLLARRRVRDQAYPGLLLMDRADVDGDVDPIRVAILDDLTEREMAILDAYEDDEYSRTTVTVRPTCRVSQGGGREILQNEEACDWALGRGKSFDVEWDVGDSVLAQVYLWTAPNPERDLELETQWVPSLHFFPVEHLYINRLKGFAESIGLQK</sequence>
<evidence type="ECO:0000259" key="4">
    <source>
        <dbReference type="Pfam" id="PF06094"/>
    </source>
</evidence>
<protein>
    <recommendedName>
        <fullName evidence="3">Putative gamma-glutamylcyclotransferase</fullName>
    </recommendedName>
</protein>
<dbReference type="Gene3D" id="3.10.490.10">
    <property type="entry name" value="Gamma-glutamyl cyclotransferase-like"/>
    <property type="match status" value="1"/>
</dbReference>
<evidence type="ECO:0000256" key="3">
    <source>
        <dbReference type="ARBA" id="ARBA00030602"/>
    </source>
</evidence>
<feature type="domain" description="Gamma-glutamylcyclotransferase AIG2-like" evidence="4">
    <location>
        <begin position="10"/>
        <end position="108"/>
    </location>
</feature>
<dbReference type="InterPro" id="IPR045038">
    <property type="entry name" value="AIG2-like"/>
</dbReference>
<evidence type="ECO:0000313" key="7">
    <source>
        <dbReference type="EMBL" id="CAD8892017.1"/>
    </source>
</evidence>
<name>A0A6U5II36_9STRA</name>
<dbReference type="InterPro" id="IPR009288">
    <property type="entry name" value="AIG2-like_dom"/>
</dbReference>
<organism evidence="6">
    <name type="scientific">Corethron hystrix</name>
    <dbReference type="NCBI Taxonomy" id="216773"/>
    <lineage>
        <taxon>Eukaryota</taxon>
        <taxon>Sar</taxon>
        <taxon>Stramenopiles</taxon>
        <taxon>Ochrophyta</taxon>
        <taxon>Bacillariophyta</taxon>
        <taxon>Coscinodiscophyceae</taxon>
        <taxon>Corethrophycidae</taxon>
        <taxon>Corethrales</taxon>
        <taxon>Corethraceae</taxon>
        <taxon>Corethron</taxon>
    </lineage>
</organism>
<gene>
    <name evidence="5" type="ORF">CHYS00102_LOCUS19221</name>
    <name evidence="6" type="ORF">CHYS00102_LOCUS19222</name>
    <name evidence="7" type="ORF">CHYS00102_LOCUS19223</name>
</gene>
<accession>A0A6U5II36</accession>
<evidence type="ECO:0000256" key="1">
    <source>
        <dbReference type="ARBA" id="ARBA00008861"/>
    </source>
</evidence>